<accession>A0A6G5AFN1</accession>
<organism evidence="2">
    <name type="scientific">Rhipicephalus microplus</name>
    <name type="common">Cattle tick</name>
    <name type="synonym">Boophilus microplus</name>
    <dbReference type="NCBI Taxonomy" id="6941"/>
    <lineage>
        <taxon>Eukaryota</taxon>
        <taxon>Metazoa</taxon>
        <taxon>Ecdysozoa</taxon>
        <taxon>Arthropoda</taxon>
        <taxon>Chelicerata</taxon>
        <taxon>Arachnida</taxon>
        <taxon>Acari</taxon>
        <taxon>Parasitiformes</taxon>
        <taxon>Ixodida</taxon>
        <taxon>Ixodoidea</taxon>
        <taxon>Ixodidae</taxon>
        <taxon>Rhipicephalinae</taxon>
        <taxon>Rhipicephalus</taxon>
        <taxon>Boophilus</taxon>
    </lineage>
</organism>
<dbReference type="AlphaFoldDB" id="A0A6G5AFN1"/>
<keyword evidence="1" id="KW-0472">Membrane</keyword>
<protein>
    <submittedName>
        <fullName evidence="2">Uncharacterized protein</fullName>
    </submittedName>
</protein>
<evidence type="ECO:0000256" key="1">
    <source>
        <dbReference type="SAM" id="Phobius"/>
    </source>
</evidence>
<evidence type="ECO:0000313" key="2">
    <source>
        <dbReference type="EMBL" id="NIE49802.1"/>
    </source>
</evidence>
<keyword evidence="1" id="KW-1133">Transmembrane helix</keyword>
<keyword evidence="1" id="KW-0812">Transmembrane</keyword>
<sequence length="89" mass="10553">MPYVILFCLVYLESVLSSVYSLFVNIFFLLSLNVLAMCLFFCVHLQCIMLVINCFPYIHFTFHKFTDIHNRQCCEKTNKVYVVMMYTAI</sequence>
<proteinExistence type="predicted"/>
<dbReference type="EMBL" id="GIKN01007529">
    <property type="protein sequence ID" value="NIE49802.1"/>
    <property type="molecule type" value="Transcribed_RNA"/>
</dbReference>
<feature type="transmembrane region" description="Helical" evidence="1">
    <location>
        <begin position="27"/>
        <end position="55"/>
    </location>
</feature>
<reference evidence="2" key="1">
    <citation type="submission" date="2020-03" db="EMBL/GenBank/DDBJ databases">
        <title>A transcriptome and proteome of the tick Rhipicephalus microplus shaped by the genetic composition of its hosts and developmental stage.</title>
        <authorList>
            <person name="Garcia G.R."/>
            <person name="Ribeiro J.M.C."/>
            <person name="Maruyama S.R."/>
            <person name="Gardinasse L.G."/>
            <person name="Nelson K."/>
            <person name="Ferreira B.R."/>
            <person name="Andrade T.G."/>
            <person name="Santos I.K.F.M."/>
        </authorList>
    </citation>
    <scope>NUCLEOTIDE SEQUENCE</scope>
    <source>
        <strain evidence="2">NSGR</strain>
        <tissue evidence="2">Salivary glands</tissue>
    </source>
</reference>
<name>A0A6G5AFN1_RHIMP</name>